<keyword evidence="2" id="KW-0963">Cytoplasm</keyword>
<proteinExistence type="inferred from homology"/>
<evidence type="ECO:0000313" key="3">
    <source>
        <dbReference type="EMBL" id="RCK71364.1"/>
    </source>
</evidence>
<evidence type="ECO:0000313" key="4">
    <source>
        <dbReference type="Proteomes" id="UP000252770"/>
    </source>
</evidence>
<dbReference type="RefSeq" id="WP_114125065.1">
    <property type="nucleotide sequence ID" value="NZ_QOUI01000001.1"/>
</dbReference>
<dbReference type="InterPro" id="IPR036822">
    <property type="entry name" value="CutC-like_dom_sf"/>
</dbReference>
<dbReference type="SUPFAM" id="SSF110395">
    <property type="entry name" value="CutC-like"/>
    <property type="match status" value="1"/>
</dbReference>
<dbReference type="PANTHER" id="PTHR12598:SF0">
    <property type="entry name" value="COPPER HOMEOSTASIS PROTEIN CUTC HOMOLOG"/>
    <property type="match status" value="1"/>
</dbReference>
<dbReference type="EMBL" id="QOUI01000001">
    <property type="protein sequence ID" value="RCK71364.1"/>
    <property type="molecule type" value="Genomic_DNA"/>
</dbReference>
<accession>A0A367YZU0</accession>
<comment type="caution">
    <text evidence="3">The sequence shown here is derived from an EMBL/GenBank/DDBJ whole genome shotgun (WGS) entry which is preliminary data.</text>
</comment>
<organism evidence="3 4">
    <name type="scientific">Desertihabitans brevis</name>
    <dbReference type="NCBI Taxonomy" id="2268447"/>
    <lineage>
        <taxon>Bacteria</taxon>
        <taxon>Bacillati</taxon>
        <taxon>Actinomycetota</taxon>
        <taxon>Actinomycetes</taxon>
        <taxon>Propionibacteriales</taxon>
        <taxon>Propionibacteriaceae</taxon>
        <taxon>Desertihabitans</taxon>
    </lineage>
</organism>
<comment type="similarity">
    <text evidence="1 2">Belongs to the CutC family.</text>
</comment>
<dbReference type="GO" id="GO:0005737">
    <property type="term" value="C:cytoplasm"/>
    <property type="evidence" value="ECO:0007669"/>
    <property type="project" value="UniProtKB-SubCell"/>
</dbReference>
<dbReference type="PANTHER" id="PTHR12598">
    <property type="entry name" value="COPPER HOMEOSTASIS PROTEIN CUTC"/>
    <property type="match status" value="1"/>
</dbReference>
<keyword evidence="4" id="KW-1185">Reference proteome</keyword>
<reference evidence="3 4" key="1">
    <citation type="submission" date="2018-07" db="EMBL/GenBank/DDBJ databases">
        <title>Desertimonas flava gen. nov. sp. nov.</title>
        <authorList>
            <person name="Liu S."/>
        </authorList>
    </citation>
    <scope>NUCLEOTIDE SEQUENCE [LARGE SCALE GENOMIC DNA]</scope>
    <source>
        <strain evidence="3 4">16Sb5-5</strain>
    </source>
</reference>
<dbReference type="GO" id="GO:0005507">
    <property type="term" value="F:copper ion binding"/>
    <property type="evidence" value="ECO:0007669"/>
    <property type="project" value="TreeGrafter"/>
</dbReference>
<evidence type="ECO:0000256" key="2">
    <source>
        <dbReference type="HAMAP-Rule" id="MF_00795"/>
    </source>
</evidence>
<dbReference type="Proteomes" id="UP000252770">
    <property type="component" value="Unassembled WGS sequence"/>
</dbReference>
<dbReference type="AlphaFoldDB" id="A0A367YZU0"/>
<evidence type="ECO:0000256" key="1">
    <source>
        <dbReference type="ARBA" id="ARBA00007768"/>
    </source>
</evidence>
<comment type="subcellular location">
    <subcellularLocation>
        <location evidence="2">Cytoplasm</location>
    </subcellularLocation>
</comment>
<dbReference type="Pfam" id="PF03932">
    <property type="entry name" value="CutC"/>
    <property type="match status" value="1"/>
</dbReference>
<sequence>MTTTANRVPDVPEAERVTAVELAVQDPAGIAVAAAVGADRLELCTALALGGMTPSAGLVETAVASGVPTHVLVRPRGGAFDYTAEEVRLVRTDVRRAVAAGAAGVVVGGVRAGAVDTELVRSVVECAAGAEVTFHRAFDVLADPDGALEQLAALGVHRVLTSAGAARAADALPGLERLVRRSDGRVQVMAGGGVDPSNAARVAATGVAAVHASAKRTVREDVAVPLGSAAPAGESGYDVTDEALARGIVAAVRGERG</sequence>
<dbReference type="HAMAP" id="MF_00795">
    <property type="entry name" value="CutC"/>
    <property type="match status" value="1"/>
</dbReference>
<comment type="caution">
    <text evidence="2">Once thought to be involved in copper homeostasis, experiments in E.coli have shown this is not the case.</text>
</comment>
<gene>
    <name evidence="2" type="primary">cutC</name>
    <name evidence="3" type="ORF">DT076_02775</name>
</gene>
<dbReference type="InterPro" id="IPR005627">
    <property type="entry name" value="CutC-like"/>
</dbReference>
<dbReference type="Gene3D" id="3.20.20.380">
    <property type="entry name" value="Copper homeostasis (CutC) domain"/>
    <property type="match status" value="1"/>
</dbReference>
<name>A0A367YZU0_9ACTN</name>
<protein>
    <recommendedName>
        <fullName evidence="2">PF03932 family protein CutC</fullName>
    </recommendedName>
</protein>